<evidence type="ECO:0000313" key="3">
    <source>
        <dbReference type="Proteomes" id="UP000238157"/>
    </source>
</evidence>
<evidence type="ECO:0000256" key="1">
    <source>
        <dbReference type="SAM" id="Phobius"/>
    </source>
</evidence>
<reference evidence="2 3" key="1">
    <citation type="submission" date="2018-03" db="EMBL/GenBank/DDBJ databases">
        <title>Genomic Encyclopedia of Archaeal and Bacterial Type Strains, Phase II (KMG-II): from individual species to whole genera.</title>
        <authorList>
            <person name="Goeker M."/>
        </authorList>
    </citation>
    <scope>NUCLEOTIDE SEQUENCE [LARGE SCALE GENOMIC DNA]</scope>
    <source>
        <strain evidence="2 3">DSM 27929</strain>
    </source>
</reference>
<evidence type="ECO:0000313" key="2">
    <source>
        <dbReference type="EMBL" id="PRY88596.1"/>
    </source>
</evidence>
<comment type="caution">
    <text evidence="2">The sequence shown here is derived from an EMBL/GenBank/DDBJ whole genome shotgun (WGS) entry which is preliminary data.</text>
</comment>
<dbReference type="RefSeq" id="WP_146131388.1">
    <property type="nucleotide sequence ID" value="NZ_PVTR01000004.1"/>
</dbReference>
<feature type="transmembrane region" description="Helical" evidence="1">
    <location>
        <begin position="31"/>
        <end position="51"/>
    </location>
</feature>
<sequence>MRISTFLLLCSGVSRKVLDKCPEYEKTKHISIGASVLFTALLAVISSYFAFSLIFTSIFVILFLSVFWGLIIFNLDRFIIATLRKRGDFLQELLQVSPRLFLSIAIAIVISKPLELQIFKSEIDQSLQEQMMLRLEISEKKHLDKLAIIDSGKKQFSEELRGYFDLKEQYYQDYKCECDGTCGTGKFGSGVECQRKRKKYEDFLVEYQGKERMIYDFLADLELEKEAVTLDAKEERDILRANFSFGLLARLQALHSLKSFAPWAITLVILFVEVAPVFTKLFTPKGPYDELLAIDENNFRFDYIKNLYQNEKELMNGYANRAQELKLIKREHASEKEKMVKELYKDLSQELNKHLNN</sequence>
<protein>
    <submittedName>
        <fullName evidence="2">Uncharacterized protein DUF4407</fullName>
    </submittedName>
</protein>
<gene>
    <name evidence="2" type="ORF">CLW00_104247</name>
</gene>
<feature type="transmembrane region" description="Helical" evidence="1">
    <location>
        <begin position="260"/>
        <end position="278"/>
    </location>
</feature>
<keyword evidence="1" id="KW-1133">Transmembrane helix</keyword>
<keyword evidence="3" id="KW-1185">Reference proteome</keyword>
<keyword evidence="1" id="KW-0812">Transmembrane</keyword>
<organism evidence="2 3">
    <name type="scientific">Mongoliibacter ruber</name>
    <dbReference type="NCBI Taxonomy" id="1750599"/>
    <lineage>
        <taxon>Bacteria</taxon>
        <taxon>Pseudomonadati</taxon>
        <taxon>Bacteroidota</taxon>
        <taxon>Cytophagia</taxon>
        <taxon>Cytophagales</taxon>
        <taxon>Cyclobacteriaceae</taxon>
        <taxon>Mongoliibacter</taxon>
    </lineage>
</organism>
<accession>A0A2T0WPH7</accession>
<feature type="transmembrane region" description="Helical" evidence="1">
    <location>
        <begin position="58"/>
        <end position="80"/>
    </location>
</feature>
<keyword evidence="1" id="KW-0472">Membrane</keyword>
<name>A0A2T0WPH7_9BACT</name>
<dbReference type="EMBL" id="PVTR01000004">
    <property type="protein sequence ID" value="PRY88596.1"/>
    <property type="molecule type" value="Genomic_DNA"/>
</dbReference>
<dbReference type="Proteomes" id="UP000238157">
    <property type="component" value="Unassembled WGS sequence"/>
</dbReference>
<dbReference type="AlphaFoldDB" id="A0A2T0WPH7"/>
<dbReference type="OrthoDB" id="594406at2"/>
<proteinExistence type="predicted"/>
<dbReference type="InterPro" id="IPR025519">
    <property type="entry name" value="DUF4407"/>
</dbReference>
<dbReference type="Pfam" id="PF14362">
    <property type="entry name" value="DUF4407"/>
    <property type="match status" value="1"/>
</dbReference>